<feature type="transmembrane region" description="Helical" evidence="7">
    <location>
        <begin position="235"/>
        <end position="254"/>
    </location>
</feature>
<comment type="subcellular location">
    <subcellularLocation>
        <location evidence="1 7">Cell membrane</location>
        <topology evidence="1 7">Multi-pass membrane protein</topology>
    </subcellularLocation>
</comment>
<dbReference type="PROSITE" id="PS50928">
    <property type="entry name" value="ABC_TM1"/>
    <property type="match status" value="1"/>
</dbReference>
<evidence type="ECO:0000256" key="4">
    <source>
        <dbReference type="ARBA" id="ARBA00022692"/>
    </source>
</evidence>
<organism evidence="9 10">
    <name type="scientific">Thermodesulforhabdus norvegica</name>
    <dbReference type="NCBI Taxonomy" id="39841"/>
    <lineage>
        <taxon>Bacteria</taxon>
        <taxon>Pseudomonadati</taxon>
        <taxon>Thermodesulfobacteriota</taxon>
        <taxon>Syntrophobacteria</taxon>
        <taxon>Syntrophobacterales</taxon>
        <taxon>Thermodesulforhabdaceae</taxon>
        <taxon>Thermodesulforhabdus</taxon>
    </lineage>
</organism>
<dbReference type="STRING" id="39841.SAMN05660836_00798"/>
<name>A0A1I4S702_9BACT</name>
<feature type="transmembrane region" description="Helical" evidence="7">
    <location>
        <begin position="197"/>
        <end position="215"/>
    </location>
</feature>
<proteinExistence type="inferred from homology"/>
<keyword evidence="2 7" id="KW-0813">Transport</keyword>
<dbReference type="SUPFAM" id="SSF161098">
    <property type="entry name" value="MetI-like"/>
    <property type="match status" value="1"/>
</dbReference>
<dbReference type="Pfam" id="PF00528">
    <property type="entry name" value="BPD_transp_1"/>
    <property type="match status" value="1"/>
</dbReference>
<gene>
    <name evidence="9" type="ORF">SAMN05660836_00798</name>
</gene>
<feature type="domain" description="ABC transmembrane type-1" evidence="8">
    <location>
        <begin position="65"/>
        <end position="258"/>
    </location>
</feature>
<dbReference type="InterPro" id="IPR050366">
    <property type="entry name" value="BP-dependent_transpt_permease"/>
</dbReference>
<evidence type="ECO:0000259" key="8">
    <source>
        <dbReference type="PROSITE" id="PS50928"/>
    </source>
</evidence>
<dbReference type="OrthoDB" id="9783218at2"/>
<dbReference type="InterPro" id="IPR000515">
    <property type="entry name" value="MetI-like"/>
</dbReference>
<keyword evidence="5 7" id="KW-1133">Transmembrane helix</keyword>
<dbReference type="AlphaFoldDB" id="A0A1I4S702"/>
<dbReference type="EMBL" id="FOUU01000002">
    <property type="protein sequence ID" value="SFM60288.1"/>
    <property type="molecule type" value="Genomic_DNA"/>
</dbReference>
<sequence>MKTIILHVVFVLGGLIVFALISPSMAPNDPSRISLADRFRPPCPEYPLGTDALGRCHLSRSLTAARTTIGRGIIASLCSLLGGVLIYCIARLGGRWLGLVVMTVNDALLAVPSIFIVLGLISAKGGADVTAIMGIGLYGVPWWVRFLSHVVPSAYERDFVVATRVAGVRGFRLMCHCVMPCIVPPIMTAFLIRTARFMLLFGTVGFIGFAGFASIPEWGGMLREGIPYLHRAPWLILGPFAGFTICGGILVFSADRISRLSPGDS</sequence>
<dbReference type="GO" id="GO:0055085">
    <property type="term" value="P:transmembrane transport"/>
    <property type="evidence" value="ECO:0007669"/>
    <property type="project" value="InterPro"/>
</dbReference>
<feature type="transmembrane region" description="Helical" evidence="7">
    <location>
        <begin position="129"/>
        <end position="147"/>
    </location>
</feature>
<evidence type="ECO:0000313" key="9">
    <source>
        <dbReference type="EMBL" id="SFM60288.1"/>
    </source>
</evidence>
<dbReference type="InterPro" id="IPR035906">
    <property type="entry name" value="MetI-like_sf"/>
</dbReference>
<evidence type="ECO:0000256" key="3">
    <source>
        <dbReference type="ARBA" id="ARBA00022475"/>
    </source>
</evidence>
<accession>A0A1I4S702</accession>
<keyword evidence="6 7" id="KW-0472">Membrane</keyword>
<evidence type="ECO:0000256" key="1">
    <source>
        <dbReference type="ARBA" id="ARBA00004651"/>
    </source>
</evidence>
<evidence type="ECO:0000256" key="5">
    <source>
        <dbReference type="ARBA" id="ARBA00022989"/>
    </source>
</evidence>
<comment type="similarity">
    <text evidence="7">Belongs to the binding-protein-dependent transport system permease family.</text>
</comment>
<dbReference type="Proteomes" id="UP000199611">
    <property type="component" value="Unassembled WGS sequence"/>
</dbReference>
<reference evidence="10" key="1">
    <citation type="submission" date="2016-10" db="EMBL/GenBank/DDBJ databases">
        <authorList>
            <person name="Varghese N."/>
            <person name="Submissions S."/>
        </authorList>
    </citation>
    <scope>NUCLEOTIDE SEQUENCE [LARGE SCALE GENOMIC DNA]</scope>
    <source>
        <strain evidence="10">DSM 9990</strain>
    </source>
</reference>
<keyword evidence="4 7" id="KW-0812">Transmembrane</keyword>
<keyword evidence="3" id="KW-1003">Cell membrane</keyword>
<evidence type="ECO:0000313" key="10">
    <source>
        <dbReference type="Proteomes" id="UP000199611"/>
    </source>
</evidence>
<evidence type="ECO:0000256" key="7">
    <source>
        <dbReference type="RuleBase" id="RU363032"/>
    </source>
</evidence>
<dbReference type="PANTHER" id="PTHR43386">
    <property type="entry name" value="OLIGOPEPTIDE TRANSPORT SYSTEM PERMEASE PROTEIN APPC"/>
    <property type="match status" value="1"/>
</dbReference>
<feature type="transmembrane region" description="Helical" evidence="7">
    <location>
        <begin position="96"/>
        <end position="123"/>
    </location>
</feature>
<evidence type="ECO:0000256" key="2">
    <source>
        <dbReference type="ARBA" id="ARBA00022448"/>
    </source>
</evidence>
<keyword evidence="10" id="KW-1185">Reference proteome</keyword>
<evidence type="ECO:0000256" key="6">
    <source>
        <dbReference type="ARBA" id="ARBA00023136"/>
    </source>
</evidence>
<dbReference type="PANTHER" id="PTHR43386:SF1">
    <property type="entry name" value="D,D-DIPEPTIDE TRANSPORT SYSTEM PERMEASE PROTEIN DDPC-RELATED"/>
    <property type="match status" value="1"/>
</dbReference>
<protein>
    <submittedName>
        <fullName evidence="9">Peptide/nickel transport system permease protein</fullName>
    </submittedName>
</protein>
<dbReference type="RefSeq" id="WP_093393657.1">
    <property type="nucleotide sequence ID" value="NZ_FOUU01000002.1"/>
</dbReference>
<dbReference type="GO" id="GO:0005886">
    <property type="term" value="C:plasma membrane"/>
    <property type="evidence" value="ECO:0007669"/>
    <property type="project" value="UniProtKB-SubCell"/>
</dbReference>
<dbReference type="Gene3D" id="1.10.3720.10">
    <property type="entry name" value="MetI-like"/>
    <property type="match status" value="1"/>
</dbReference>
<dbReference type="CDD" id="cd06261">
    <property type="entry name" value="TM_PBP2"/>
    <property type="match status" value="1"/>
</dbReference>
<feature type="transmembrane region" description="Helical" evidence="7">
    <location>
        <begin position="69"/>
        <end position="89"/>
    </location>
</feature>